<evidence type="ECO:0000313" key="1">
    <source>
        <dbReference type="EMBL" id="CBI11429.1"/>
    </source>
</evidence>
<name>E6QW06_9ZZZZ</name>
<dbReference type="AlphaFoldDB" id="E6QW06"/>
<proteinExistence type="predicted"/>
<sequence>MLLEDMIGKFISSEAK</sequence>
<dbReference type="EMBL" id="CABR01000144">
    <property type="protein sequence ID" value="CBI11429.1"/>
    <property type="molecule type" value="Genomic_DNA"/>
</dbReference>
<gene>
    <name evidence="1" type="ORF">CARN7_2258</name>
</gene>
<organism evidence="1">
    <name type="scientific">mine drainage metagenome</name>
    <dbReference type="NCBI Taxonomy" id="410659"/>
    <lineage>
        <taxon>unclassified sequences</taxon>
        <taxon>metagenomes</taxon>
        <taxon>ecological metagenomes</taxon>
    </lineage>
</organism>
<accession>E6QW06</accession>
<protein>
    <submittedName>
        <fullName evidence="1">Uncharacterized protein</fullName>
    </submittedName>
</protein>
<comment type="caution">
    <text evidence="1">The sequence shown here is derived from an EMBL/GenBank/DDBJ whole genome shotgun (WGS) entry which is preliminary data.</text>
</comment>
<reference evidence="1" key="1">
    <citation type="submission" date="2009-10" db="EMBL/GenBank/DDBJ databases">
        <title>Diversity of trophic interactions inside an arsenic-rich microbial ecosystem.</title>
        <authorList>
            <person name="Bertin P.N."/>
            <person name="Heinrich-Salmeron A."/>
            <person name="Pelletier E."/>
            <person name="Goulhen-Chollet F."/>
            <person name="Arsene-Ploetze F."/>
            <person name="Gallien S."/>
            <person name="Calteau A."/>
            <person name="Vallenet D."/>
            <person name="Casiot C."/>
            <person name="Chane-Woon-Ming B."/>
            <person name="Giloteaux L."/>
            <person name="Barakat M."/>
            <person name="Bonnefoy V."/>
            <person name="Bruneel O."/>
            <person name="Chandler M."/>
            <person name="Cleiss J."/>
            <person name="Duran R."/>
            <person name="Elbaz-Poulichet F."/>
            <person name="Fonknechten N."/>
            <person name="Lauga B."/>
            <person name="Mornico D."/>
            <person name="Ortet P."/>
            <person name="Schaeffer C."/>
            <person name="Siguier P."/>
            <person name="Alexander Thil Smith A."/>
            <person name="Van Dorsselaer A."/>
            <person name="Weissenbach J."/>
            <person name="Medigue C."/>
            <person name="Le Paslier D."/>
        </authorList>
    </citation>
    <scope>NUCLEOTIDE SEQUENCE</scope>
</reference>